<organism evidence="2 3">
    <name type="scientific">Oikopleura dioica</name>
    <name type="common">Tunicate</name>
    <dbReference type="NCBI Taxonomy" id="34765"/>
    <lineage>
        <taxon>Eukaryota</taxon>
        <taxon>Metazoa</taxon>
        <taxon>Chordata</taxon>
        <taxon>Tunicata</taxon>
        <taxon>Appendicularia</taxon>
        <taxon>Copelata</taxon>
        <taxon>Oikopleuridae</taxon>
        <taxon>Oikopleura</taxon>
    </lineage>
</organism>
<dbReference type="PANTHER" id="PTHR21525:SF9">
    <property type="entry name" value="CHANNEL_COLICIN DOMAIN-CONTAINING PROTEIN"/>
    <property type="match status" value="1"/>
</dbReference>
<evidence type="ECO:0000313" key="3">
    <source>
        <dbReference type="Proteomes" id="UP001158576"/>
    </source>
</evidence>
<feature type="compositionally biased region" description="Polar residues" evidence="1">
    <location>
        <begin position="173"/>
        <end position="184"/>
    </location>
</feature>
<dbReference type="PANTHER" id="PTHR21525">
    <property type="entry name" value="MOTILE SPERM PROTEIN"/>
    <property type="match status" value="1"/>
</dbReference>
<accession>A0ABN7SMP2</accession>
<protein>
    <submittedName>
        <fullName evidence="2">Oidioi.mRNA.OKI2018_I69.chr1.g111.t1.cds</fullName>
    </submittedName>
</protein>
<proteinExistence type="predicted"/>
<evidence type="ECO:0000256" key="1">
    <source>
        <dbReference type="SAM" id="MobiDB-lite"/>
    </source>
</evidence>
<name>A0ABN7SMP2_OIKDI</name>
<reference evidence="2 3" key="1">
    <citation type="submission" date="2021-04" db="EMBL/GenBank/DDBJ databases">
        <authorList>
            <person name="Bliznina A."/>
        </authorList>
    </citation>
    <scope>NUCLEOTIDE SEQUENCE [LARGE SCALE GENOMIC DNA]</scope>
</reference>
<evidence type="ECO:0000313" key="2">
    <source>
        <dbReference type="EMBL" id="CAG5102033.1"/>
    </source>
</evidence>
<dbReference type="EMBL" id="OU015566">
    <property type="protein sequence ID" value="CAG5102033.1"/>
    <property type="molecule type" value="Genomic_DNA"/>
</dbReference>
<dbReference type="Proteomes" id="UP001158576">
    <property type="component" value="Chromosome 1"/>
</dbReference>
<keyword evidence="3" id="KW-1185">Reference proteome</keyword>
<sequence>MGKDKNPQKEKAFVHKIDDAVETTGKAVGGVGGGLTGAGAGAIIGTVICPGIGTAIGAAAGAVGGGAGGAALGKLTGKVVTGVRKVGSGALRGVTGQKKTTKQEPGDQRQLIEASAPDLEEPPSRPPQPAVVYPAHAQQPHQSTPYPTAADPNAPPPYAVHDDFSSPPPYPANSATSGLYPSLQ</sequence>
<feature type="region of interest" description="Disordered" evidence="1">
    <location>
        <begin position="88"/>
        <end position="184"/>
    </location>
</feature>
<gene>
    <name evidence="2" type="ORF">OKIOD_LOCUS8876</name>
</gene>